<dbReference type="GO" id="GO:0016787">
    <property type="term" value="F:hydrolase activity"/>
    <property type="evidence" value="ECO:0007669"/>
    <property type="project" value="UniProtKB-KW"/>
</dbReference>
<dbReference type="EC" id="3.4.22.-" evidence="3"/>
<dbReference type="PANTHER" id="PTHR48104">
    <property type="entry name" value="METACASPASE-4"/>
    <property type="match status" value="1"/>
</dbReference>
<dbReference type="InterPro" id="IPR050452">
    <property type="entry name" value="Metacaspase"/>
</dbReference>
<dbReference type="Gene3D" id="3.40.50.1460">
    <property type="match status" value="1"/>
</dbReference>
<gene>
    <name evidence="3" type="ORF">QTN89_28025</name>
</gene>
<sequence length="1083" mass="121645">MTLRTILIAAITLHAATSAPIFAQDAVRGQTRRQATTTGGYSKSWALIVGVNYAGEELDELRSLPANREAIPELKNAVNDAKELASVLQRLYGYHEEQMEVLTGDQAKKPAIEKAIGKLCDPEVVSEDDSILVFFSGHGVRLANGDSGVAILPYDVQLSNGNPISQFFRLHEDVFDRLNLSPAKHKLVILDHCYSGDIFNREFQARSESDDRSDPRLQLEKTFQAMASARATQVASDGKDGHSPFSAALLDGLRQLPAHKTDDRRIWAESLLAYIRPSFSDKEQRPDCRLLSGGDNVGEFCFYPVKPDPVDGDPFDQYRVPKSDHQLLKALVSTRQGDWWFNEIPWFIPSVRAKVLESWEQSQPKPRSSVATFIDPEVLRKAAFSLLGQKGVEEPKHLRKLLNTHRTRKFEETLQNIEQMLSKEQESLAAVDHHLLAIVQHAVGNDEAGESYKAALLKYKADFEQNTRPSDQVLIGLCSADYGEWLLEANQAKESASAFRNADETIRRFTGDDRQQAAAVFRIFILCREADAWLRINRWKDANDRLLEARDLATNYAAKDFLMAHVHRRRAWAEIIQWRINEAACSFMKSNEILAYQFRSHTANVDDEADSVEPLVRFQDAIPVGIDSAFYSSRNFTARVAYLHNLHGLAMASRFRGETQPAAERYRSLSAEVESTLSDLQEASSHENIESKDIVQEKLIGRSINTLERLGDCNLFGHPDARDLKEAYDDYRLARNKCYQITGSDRIRLQSSLLYKQALSLALPSQIQDTTLALELAQRADETYNAQETTATGLYWALGKLTTKTVSVLHEDATGSSRDSSAESATSVLREVISDCRDEVGQYPHRDQLELLLFATQVLIEHGDEKSRFQISEDADLLQSFCQMALAPHRSGKAREASESMPYLRPYFDTAMRAKMKTTTNHVKDMLQIQSQATTGRRYIKQTTSAPILATYILDGGCHLLIDLPRGGSKVISLAEMYDLDTIRGVNHMSERTSLPLPREAHDLLVEWKQRSSAAEHAGGTTANEIPVYCYWEDPLHEIFDEATAMLPKSRSAEGVYTVAKPVVVEARFPFALPDGFAILRNK</sequence>
<dbReference type="Proteomes" id="UP001239462">
    <property type="component" value="Unassembled WGS sequence"/>
</dbReference>
<name>A0ABT7PS59_9BACT</name>
<keyword evidence="4" id="KW-1185">Reference proteome</keyword>
<dbReference type="Pfam" id="PF00656">
    <property type="entry name" value="Peptidase_C14"/>
    <property type="match status" value="1"/>
</dbReference>
<dbReference type="InterPro" id="IPR011600">
    <property type="entry name" value="Pept_C14_caspase"/>
</dbReference>
<dbReference type="RefSeq" id="WP_289167455.1">
    <property type="nucleotide sequence ID" value="NZ_JASZZN010000037.1"/>
</dbReference>
<keyword evidence="3" id="KW-0378">Hydrolase</keyword>
<dbReference type="InterPro" id="IPR029030">
    <property type="entry name" value="Caspase-like_dom_sf"/>
</dbReference>
<dbReference type="SUPFAM" id="SSF52129">
    <property type="entry name" value="Caspase-like"/>
    <property type="match status" value="1"/>
</dbReference>
<evidence type="ECO:0000256" key="1">
    <source>
        <dbReference type="SAM" id="SignalP"/>
    </source>
</evidence>
<evidence type="ECO:0000313" key="3">
    <source>
        <dbReference type="EMBL" id="MDM4019335.1"/>
    </source>
</evidence>
<dbReference type="EMBL" id="JASZZN010000037">
    <property type="protein sequence ID" value="MDM4019335.1"/>
    <property type="molecule type" value="Genomic_DNA"/>
</dbReference>
<comment type="caution">
    <text evidence="3">The sequence shown here is derived from an EMBL/GenBank/DDBJ whole genome shotgun (WGS) entry which is preliminary data.</text>
</comment>
<feature type="chain" id="PRO_5045565496" evidence="1">
    <location>
        <begin position="24"/>
        <end position="1083"/>
    </location>
</feature>
<organism evidence="3 4">
    <name type="scientific">Roseiconus lacunae</name>
    <dbReference type="NCBI Taxonomy" id="2605694"/>
    <lineage>
        <taxon>Bacteria</taxon>
        <taxon>Pseudomonadati</taxon>
        <taxon>Planctomycetota</taxon>
        <taxon>Planctomycetia</taxon>
        <taxon>Pirellulales</taxon>
        <taxon>Pirellulaceae</taxon>
        <taxon>Roseiconus</taxon>
    </lineage>
</organism>
<feature type="signal peptide" evidence="1">
    <location>
        <begin position="1"/>
        <end position="23"/>
    </location>
</feature>
<protein>
    <submittedName>
        <fullName evidence="3">Caspase family protein</fullName>
        <ecNumber evidence="3">3.4.22.-</ecNumber>
    </submittedName>
</protein>
<reference evidence="3 4" key="1">
    <citation type="submission" date="2023-06" db="EMBL/GenBank/DDBJ databases">
        <title>Roseiconus lacunae JC819 isolated from Gulf of Mannar region, Tamil Nadu.</title>
        <authorList>
            <person name="Pk S."/>
            <person name="Ch S."/>
            <person name="Ch V.R."/>
        </authorList>
    </citation>
    <scope>NUCLEOTIDE SEQUENCE [LARGE SCALE GENOMIC DNA]</scope>
    <source>
        <strain evidence="3 4">JC819</strain>
    </source>
</reference>
<evidence type="ECO:0000313" key="4">
    <source>
        <dbReference type="Proteomes" id="UP001239462"/>
    </source>
</evidence>
<keyword evidence="1" id="KW-0732">Signal</keyword>
<dbReference type="PANTHER" id="PTHR48104:SF30">
    <property type="entry name" value="METACASPASE-1"/>
    <property type="match status" value="1"/>
</dbReference>
<proteinExistence type="predicted"/>
<accession>A0ABT7PS59</accession>
<evidence type="ECO:0000259" key="2">
    <source>
        <dbReference type="Pfam" id="PF00656"/>
    </source>
</evidence>
<feature type="domain" description="Peptidase C14 caspase" evidence="2">
    <location>
        <begin position="44"/>
        <end position="280"/>
    </location>
</feature>